<evidence type="ECO:0000256" key="1">
    <source>
        <dbReference type="SAM" id="MobiDB-lite"/>
    </source>
</evidence>
<evidence type="ECO:0000313" key="2">
    <source>
        <dbReference type="EMBL" id="KAJ4430516.1"/>
    </source>
</evidence>
<organism evidence="2 3">
    <name type="scientific">Periplaneta americana</name>
    <name type="common">American cockroach</name>
    <name type="synonym">Blatta americana</name>
    <dbReference type="NCBI Taxonomy" id="6978"/>
    <lineage>
        <taxon>Eukaryota</taxon>
        <taxon>Metazoa</taxon>
        <taxon>Ecdysozoa</taxon>
        <taxon>Arthropoda</taxon>
        <taxon>Hexapoda</taxon>
        <taxon>Insecta</taxon>
        <taxon>Pterygota</taxon>
        <taxon>Neoptera</taxon>
        <taxon>Polyneoptera</taxon>
        <taxon>Dictyoptera</taxon>
        <taxon>Blattodea</taxon>
        <taxon>Blattoidea</taxon>
        <taxon>Blattidae</taxon>
        <taxon>Blattinae</taxon>
        <taxon>Periplaneta</taxon>
    </lineage>
</organism>
<keyword evidence="3" id="KW-1185">Reference proteome</keyword>
<dbReference type="Proteomes" id="UP001148838">
    <property type="component" value="Unassembled WGS sequence"/>
</dbReference>
<accession>A0ABQ8S9E6</accession>
<feature type="region of interest" description="Disordered" evidence="1">
    <location>
        <begin position="272"/>
        <end position="292"/>
    </location>
</feature>
<feature type="compositionally biased region" description="Basic and acidic residues" evidence="1">
    <location>
        <begin position="272"/>
        <end position="290"/>
    </location>
</feature>
<sequence length="315" mass="36860">MISNRGDLGRKKMKQSSVVGVTEEDNNARLKPEPFTVIEVDDGLIRDWRSFLCKKYIKNCPFPTRLLKELKVEAEHPRLAIHRKMYNAAWVSTTLRGRRSNRNPVPEMEPNEFVHPSRAYEDVRDEWLNKPYEITRKYNIINSEKVHTEVVRKIYSANQLHTDWSLVLPCGNTEMSFINAPSTHEDTYHPNICLDNGEHRIECTDPKEYSLHVWRELCDPSRLNYKEKPEIVAMDVKAPKMRFYRKRCDEALSQLQTSKFFFPPHEKSESVKIVEEEEKKEKGGKTDCGGRHALKLAPTIKRRQLKEEKRGNIAP</sequence>
<name>A0ABQ8S9E6_PERAM</name>
<dbReference type="EMBL" id="JAJSOF020000031">
    <property type="protein sequence ID" value="KAJ4430516.1"/>
    <property type="molecule type" value="Genomic_DNA"/>
</dbReference>
<proteinExistence type="predicted"/>
<feature type="region of interest" description="Disordered" evidence="1">
    <location>
        <begin position="1"/>
        <end position="20"/>
    </location>
</feature>
<gene>
    <name evidence="2" type="ORF">ANN_19104</name>
</gene>
<protein>
    <submittedName>
        <fullName evidence="2">Uncharacterized protein</fullName>
    </submittedName>
</protein>
<reference evidence="2 3" key="1">
    <citation type="journal article" date="2022" name="Allergy">
        <title>Genome assembly and annotation of Periplaneta americana reveal a comprehensive cockroach allergen profile.</title>
        <authorList>
            <person name="Wang L."/>
            <person name="Xiong Q."/>
            <person name="Saelim N."/>
            <person name="Wang L."/>
            <person name="Nong W."/>
            <person name="Wan A.T."/>
            <person name="Shi M."/>
            <person name="Liu X."/>
            <person name="Cao Q."/>
            <person name="Hui J.H.L."/>
            <person name="Sookrung N."/>
            <person name="Leung T.F."/>
            <person name="Tungtrongchitr A."/>
            <person name="Tsui S.K.W."/>
        </authorList>
    </citation>
    <scope>NUCLEOTIDE SEQUENCE [LARGE SCALE GENOMIC DNA]</scope>
    <source>
        <strain evidence="2">PWHHKU_190912</strain>
    </source>
</reference>
<evidence type="ECO:0000313" key="3">
    <source>
        <dbReference type="Proteomes" id="UP001148838"/>
    </source>
</evidence>
<comment type="caution">
    <text evidence="2">The sequence shown here is derived from an EMBL/GenBank/DDBJ whole genome shotgun (WGS) entry which is preliminary data.</text>
</comment>